<gene>
    <name evidence="3" type="ORF">CCMP2556_LOCUS26285</name>
</gene>
<keyword evidence="2" id="KW-0472">Membrane</keyword>
<evidence type="ECO:0000256" key="2">
    <source>
        <dbReference type="SAM" id="Phobius"/>
    </source>
</evidence>
<evidence type="ECO:0000256" key="1">
    <source>
        <dbReference type="SAM" id="MobiDB-lite"/>
    </source>
</evidence>
<protein>
    <submittedName>
        <fullName evidence="3">Uncharacterized protein</fullName>
    </submittedName>
</protein>
<keyword evidence="2" id="KW-1133">Transmembrane helix</keyword>
<comment type="caution">
    <text evidence="3">The sequence shown here is derived from an EMBL/GenBank/DDBJ whole genome shotgun (WGS) entry which is preliminary data.</text>
</comment>
<accession>A0ABP0MKI6</accession>
<feature type="transmembrane region" description="Helical" evidence="2">
    <location>
        <begin position="165"/>
        <end position="185"/>
    </location>
</feature>
<keyword evidence="2" id="KW-0812">Transmembrane</keyword>
<dbReference type="Proteomes" id="UP001642484">
    <property type="component" value="Unassembled WGS sequence"/>
</dbReference>
<reference evidence="3 4" key="1">
    <citation type="submission" date="2024-02" db="EMBL/GenBank/DDBJ databases">
        <authorList>
            <person name="Chen Y."/>
            <person name="Shah S."/>
            <person name="Dougan E. K."/>
            <person name="Thang M."/>
            <person name="Chan C."/>
        </authorList>
    </citation>
    <scope>NUCLEOTIDE SEQUENCE [LARGE SCALE GENOMIC DNA]</scope>
</reference>
<feature type="transmembrane region" description="Helical" evidence="2">
    <location>
        <begin position="305"/>
        <end position="323"/>
    </location>
</feature>
<feature type="transmembrane region" description="Helical" evidence="2">
    <location>
        <begin position="229"/>
        <end position="251"/>
    </location>
</feature>
<name>A0ABP0MKI6_9DINO</name>
<keyword evidence="4" id="KW-1185">Reference proteome</keyword>
<proteinExistence type="predicted"/>
<dbReference type="EMBL" id="CAXAMN010018158">
    <property type="protein sequence ID" value="CAK9051971.1"/>
    <property type="molecule type" value="Genomic_DNA"/>
</dbReference>
<evidence type="ECO:0000313" key="3">
    <source>
        <dbReference type="EMBL" id="CAK9051971.1"/>
    </source>
</evidence>
<sequence>MAESGLLPPDPSEPCDGSRAQGKQSKQGSGDGPSEPPKNCPRFIPQGKAHFWLAFTMVLESTNLISGMLYCLEGYQRAAVADLHVECGSATLIPVLPEQCPDSLSHLPACDLGMANLALCEADPEDRSTMCPVSVEIDNCGKFDVYQVVVEPACAEIGCEILTKALWAFAFTSFVATTSVTSLYHTRKAWRELNGRAGTRALLVTVQVVPVLLYFTGMGFGLETASVKSVILLVVVAPIFPFSVWLVSLLLGHARSKQKSQAAMELPIFSVLLAYRLGPTHADKFIGARKPLGILLRMVEDVPEAVLGCLDLFFFGGSWFATFSLMMSVILVLVELLMGSAAFLNGAAQHMAEEERQRKMETE</sequence>
<organism evidence="3 4">
    <name type="scientific">Durusdinium trenchii</name>
    <dbReference type="NCBI Taxonomy" id="1381693"/>
    <lineage>
        <taxon>Eukaryota</taxon>
        <taxon>Sar</taxon>
        <taxon>Alveolata</taxon>
        <taxon>Dinophyceae</taxon>
        <taxon>Suessiales</taxon>
        <taxon>Symbiodiniaceae</taxon>
        <taxon>Durusdinium</taxon>
    </lineage>
</organism>
<feature type="transmembrane region" description="Helical" evidence="2">
    <location>
        <begin position="197"/>
        <end position="217"/>
    </location>
</feature>
<feature type="region of interest" description="Disordered" evidence="1">
    <location>
        <begin position="1"/>
        <end position="40"/>
    </location>
</feature>
<evidence type="ECO:0000313" key="4">
    <source>
        <dbReference type="Proteomes" id="UP001642484"/>
    </source>
</evidence>